<name>A0A8B6X9I0_9BURK</name>
<evidence type="ECO:0000256" key="1">
    <source>
        <dbReference type="ARBA" id="ARBA00004196"/>
    </source>
</evidence>
<evidence type="ECO:0000313" key="4">
    <source>
        <dbReference type="RefSeq" id="WP_051378519.1"/>
    </source>
</evidence>
<evidence type="ECO:0000256" key="2">
    <source>
        <dbReference type="ARBA" id="ARBA00023054"/>
    </source>
</evidence>
<dbReference type="AlphaFoldDB" id="A0A8B6X9I0"/>
<organism evidence="3 4">
    <name type="scientific">Derxia gummosa DSM 723</name>
    <dbReference type="NCBI Taxonomy" id="1121388"/>
    <lineage>
        <taxon>Bacteria</taxon>
        <taxon>Pseudomonadati</taxon>
        <taxon>Pseudomonadota</taxon>
        <taxon>Betaproteobacteria</taxon>
        <taxon>Burkholderiales</taxon>
        <taxon>Alcaligenaceae</taxon>
        <taxon>Derxia</taxon>
    </lineage>
</organism>
<dbReference type="OrthoDB" id="9763546at2"/>
<protein>
    <submittedName>
        <fullName evidence="4">Efflux RND transporter periplasmic adaptor subunit</fullName>
    </submittedName>
</protein>
<accession>A0A8B6X9I0</accession>
<evidence type="ECO:0000313" key="3">
    <source>
        <dbReference type="Proteomes" id="UP000675920"/>
    </source>
</evidence>
<sequence length="472" mass="50637">MPYDHGHPPPDTAATLALLDATAAAQTAAERRFLLLDRSREAWPYQIAVLVTDGRIAGHSGAGEVDAQGPYAQWLGRLACELRGRPGGALSPADIADAALAAEWAEWWPDHLLWLPAAEGLASDAHAADASPAPHDAQAPAANGQASGLLLVRDLPWMADEADSLGRWFGLWRALDSGRRAEARVASAGGWRGFVNVMRHQPAARRRRIGWALAALIGVLCLPVHLTVRAPGEIVPRDPVVLRAALDGTVRELKVEPNQFVQAGQVLAELDDAGWSSRLQVAQQALLTAETEWRQTSQQALNDPRAKAQLAAAIGKVEEKRADVAFLGQQVRRTALVAPHDGVVLIQDAGGWPGRTVSAGEAVMKLARPGDQEVEAWLAAGDAIDLPDGTPMHLHLASRPGSPVEAKLRLYAFEAEHRPDAGLGYRLRGTLDGDATERLGARGTVRIDGPRVPLGYWVLRRPLAALRETTGW</sequence>
<keyword evidence="2" id="KW-0175">Coiled coil</keyword>
<comment type="subcellular location">
    <subcellularLocation>
        <location evidence="1">Cell envelope</location>
    </subcellularLocation>
</comment>
<dbReference type="PANTHER" id="PTHR32347:SF29">
    <property type="entry name" value="UPF0194 MEMBRANE PROTEIN YBHG"/>
    <property type="match status" value="1"/>
</dbReference>
<dbReference type="GO" id="GO:0042597">
    <property type="term" value="C:periplasmic space"/>
    <property type="evidence" value="ECO:0007669"/>
    <property type="project" value="UniProtKB-SubCell"/>
</dbReference>
<keyword evidence="3" id="KW-1185">Reference proteome</keyword>
<dbReference type="InterPro" id="IPR050465">
    <property type="entry name" value="UPF0194_transport"/>
</dbReference>
<dbReference type="RefSeq" id="WP_051378519.1">
    <property type="nucleotide sequence ID" value="NZ_AXWS01000008.1"/>
</dbReference>
<dbReference type="Gene3D" id="2.40.50.100">
    <property type="match status" value="1"/>
</dbReference>
<reference evidence="4" key="1">
    <citation type="journal article" date="2020" name="Future Microbiol.">
        <title>RND efflux pumps in Gram-negative bacteria; regulation, structure and role in antibiotic resistance.</title>
        <authorList>
            <person name="Colclough A.L."/>
            <person name="Alav I."/>
            <person name="Whittle E.E."/>
            <person name="Pugh H.L."/>
            <person name="Darby E.M."/>
            <person name="Legood S.W."/>
            <person name="McNeil H.E."/>
            <person name="Blair J.M."/>
        </authorList>
    </citation>
    <scope>NUCLEOTIDE SEQUENCE</scope>
</reference>
<dbReference type="PANTHER" id="PTHR32347">
    <property type="entry name" value="EFFLUX SYSTEM COMPONENT YKNX-RELATED"/>
    <property type="match status" value="1"/>
</dbReference>
<proteinExistence type="predicted"/>
<dbReference type="SUPFAM" id="SSF111369">
    <property type="entry name" value="HlyD-like secretion proteins"/>
    <property type="match status" value="1"/>
</dbReference>
<reference evidence="4" key="2">
    <citation type="submission" date="2025-08" db="UniProtKB">
        <authorList>
            <consortium name="RefSeq"/>
        </authorList>
    </citation>
    <scope>IDENTIFICATION</scope>
</reference>
<dbReference type="Proteomes" id="UP000675920">
    <property type="component" value="Unplaced"/>
</dbReference>